<gene>
    <name evidence="2" type="ORF">ENI34_01200</name>
</gene>
<dbReference type="Gene3D" id="2.60.40.4070">
    <property type="match status" value="1"/>
</dbReference>
<protein>
    <submittedName>
        <fullName evidence="2">T9SS type A sorting domain-containing protein</fullName>
    </submittedName>
</protein>
<dbReference type="InterPro" id="IPR013783">
    <property type="entry name" value="Ig-like_fold"/>
</dbReference>
<name>A0A9C9JZF6_UNCW3</name>
<accession>A0A9C9JZF6</accession>
<dbReference type="EMBL" id="DRIG01000017">
    <property type="protein sequence ID" value="HEC77743.1"/>
    <property type="molecule type" value="Genomic_DNA"/>
</dbReference>
<dbReference type="Pfam" id="PF18962">
    <property type="entry name" value="Por_Secre_tail"/>
    <property type="match status" value="1"/>
</dbReference>
<reference evidence="2" key="1">
    <citation type="journal article" date="2020" name="mSystems">
        <title>Genome- and Community-Level Interaction Insights into Carbon Utilization and Element Cycling Functions of Hydrothermarchaeota in Hydrothermal Sediment.</title>
        <authorList>
            <person name="Zhou Z."/>
            <person name="Liu Y."/>
            <person name="Xu W."/>
            <person name="Pan J."/>
            <person name="Luo Z.H."/>
            <person name="Li M."/>
        </authorList>
    </citation>
    <scope>NUCLEOTIDE SEQUENCE</scope>
    <source>
        <strain evidence="2">HyVt-388</strain>
    </source>
</reference>
<dbReference type="NCBIfam" id="TIGR04183">
    <property type="entry name" value="Por_Secre_tail"/>
    <property type="match status" value="1"/>
</dbReference>
<proteinExistence type="predicted"/>
<dbReference type="Proteomes" id="UP000885826">
    <property type="component" value="Unassembled WGS sequence"/>
</dbReference>
<dbReference type="Gene3D" id="2.60.40.10">
    <property type="entry name" value="Immunoglobulins"/>
    <property type="match status" value="1"/>
</dbReference>
<feature type="domain" description="Secretion system C-terminal sorting" evidence="1">
    <location>
        <begin position="206"/>
        <end position="283"/>
    </location>
</feature>
<evidence type="ECO:0000313" key="3">
    <source>
        <dbReference type="Proteomes" id="UP000885826"/>
    </source>
</evidence>
<organism evidence="2 3">
    <name type="scientific">candidate division WOR-3 bacterium</name>
    <dbReference type="NCBI Taxonomy" id="2052148"/>
    <lineage>
        <taxon>Bacteria</taxon>
        <taxon>Bacteria division WOR-3</taxon>
    </lineage>
</organism>
<evidence type="ECO:0000259" key="1">
    <source>
        <dbReference type="Pfam" id="PF18962"/>
    </source>
</evidence>
<dbReference type="AlphaFoldDB" id="A0A9C9JZF6"/>
<sequence>MHFSQTDTFYLDEAFQRIHFYLPPFSGLYIPPWLWYDGDPHGGYDYTLWESIIVSRMAQPSPVTLKIWGDYNSSTGSGTVYVQFRNDSTAALNGIALIVITEDSLYYEAPNGVNWHNHVPRDYLPDHNGVPVSVAPGDSTVVSQSFTISPDWNDERCSIVTWIQDTVMQADSTFEIWQGGLVKVAELGIFEEEDDYGVSAEIMVEPNPCKDIVNFSFDIPTGSDYRINIFDVTGRCVQTLNGKAGQISERILWNCRDKRGIPVNSGVYFYKLQSGYLNATGKIVKR</sequence>
<evidence type="ECO:0000313" key="2">
    <source>
        <dbReference type="EMBL" id="HEC77743.1"/>
    </source>
</evidence>
<comment type="caution">
    <text evidence="2">The sequence shown here is derived from an EMBL/GenBank/DDBJ whole genome shotgun (WGS) entry which is preliminary data.</text>
</comment>
<dbReference type="InterPro" id="IPR026444">
    <property type="entry name" value="Secre_tail"/>
</dbReference>